<dbReference type="PANTHER" id="PTHR43415">
    <property type="entry name" value="SPERMIDINE N(1)-ACETYLTRANSFERASE"/>
    <property type="match status" value="1"/>
</dbReference>
<evidence type="ECO:0000313" key="2">
    <source>
        <dbReference type="EMBL" id="MBY0754902.1"/>
    </source>
</evidence>
<dbReference type="CDD" id="cd04301">
    <property type="entry name" value="NAT_SF"/>
    <property type="match status" value="1"/>
</dbReference>
<keyword evidence="2" id="KW-0808">Transferase</keyword>
<evidence type="ECO:0000259" key="1">
    <source>
        <dbReference type="PROSITE" id="PS51186"/>
    </source>
</evidence>
<dbReference type="Proteomes" id="UP001299068">
    <property type="component" value="Unassembled WGS sequence"/>
</dbReference>
<dbReference type="SUPFAM" id="SSF55729">
    <property type="entry name" value="Acyl-CoA N-acyltransferases (Nat)"/>
    <property type="match status" value="1"/>
</dbReference>
<protein>
    <submittedName>
        <fullName evidence="2">GNAT family N-acetyltransferase</fullName>
        <ecNumber evidence="2">2.3.1.-</ecNumber>
    </submittedName>
</protein>
<comment type="caution">
    <text evidence="2">The sequence shown here is derived from an EMBL/GenBank/DDBJ whole genome shotgun (WGS) entry which is preliminary data.</text>
</comment>
<keyword evidence="2" id="KW-0012">Acyltransferase</keyword>
<keyword evidence="3" id="KW-1185">Reference proteome</keyword>
<proteinExistence type="predicted"/>
<name>A0ABS7KW53_CLOSR</name>
<dbReference type="InterPro" id="IPR016181">
    <property type="entry name" value="Acyl_CoA_acyltransferase"/>
</dbReference>
<feature type="domain" description="N-acetyltransferase" evidence="1">
    <location>
        <begin position="1"/>
        <end position="164"/>
    </location>
</feature>
<gene>
    <name evidence="2" type="ORF">K5V21_05480</name>
</gene>
<sequence length="164" mass="19143">MRIIRLDKRYTRELYNLFYALDHESEFMLFEEGERNITEKQVENILSSPESEGVAIGAVVDGKLIGYLTCFRGQYKRIRHTAYNVIGIRSGFRGKGIGTKLFRELFIWARENEIVRLELTVICNNKAGVKLYKNMGFKIEGIKMKAFFKDGVYLDEYYMGKILN</sequence>
<organism evidence="2 3">
    <name type="scientific">Clostridium sardiniense</name>
    <name type="common">Clostridium absonum</name>
    <dbReference type="NCBI Taxonomy" id="29369"/>
    <lineage>
        <taxon>Bacteria</taxon>
        <taxon>Bacillati</taxon>
        <taxon>Bacillota</taxon>
        <taxon>Clostridia</taxon>
        <taxon>Eubacteriales</taxon>
        <taxon>Clostridiaceae</taxon>
        <taxon>Clostridium</taxon>
    </lineage>
</organism>
<dbReference type="PROSITE" id="PS51186">
    <property type="entry name" value="GNAT"/>
    <property type="match status" value="1"/>
</dbReference>
<dbReference type="EMBL" id="JAIKTU010000004">
    <property type="protein sequence ID" value="MBY0754902.1"/>
    <property type="molecule type" value="Genomic_DNA"/>
</dbReference>
<dbReference type="EC" id="2.3.1.-" evidence="2"/>
<reference evidence="2 3" key="1">
    <citation type="journal article" date="2021" name="Cell Host Microbe">
        <title>in vivo commensal control of Clostridioides difficile virulence.</title>
        <authorList>
            <person name="Girinathan B.P."/>
            <person name="Dibenedetto N."/>
            <person name="Worley J.N."/>
            <person name="Peltier J."/>
            <person name="Arrieta-Ortiz M.L."/>
            <person name="Rupa Christinal Immanuel S."/>
            <person name="Lavin R."/>
            <person name="Delaney M.L."/>
            <person name="Cummins C."/>
            <person name="Hoffmann M."/>
            <person name="Luo Y."/>
            <person name="Gonzalez-Escalona N."/>
            <person name="Allard M."/>
            <person name="Onderdonk A.B."/>
            <person name="Gerber G.K."/>
            <person name="Sonenshein A.L."/>
            <person name="Baliga N."/>
            <person name="Dupuy B."/>
            <person name="Bry L."/>
        </authorList>
    </citation>
    <scope>NUCLEOTIDE SEQUENCE [LARGE SCALE GENOMIC DNA]</scope>
    <source>
        <strain evidence="2 3">DSM 599</strain>
    </source>
</reference>
<dbReference type="PANTHER" id="PTHR43415:SF3">
    <property type="entry name" value="GNAT-FAMILY ACETYLTRANSFERASE"/>
    <property type="match status" value="1"/>
</dbReference>
<dbReference type="RefSeq" id="WP_221859795.1">
    <property type="nucleotide sequence ID" value="NZ_JAIKTU010000004.1"/>
</dbReference>
<dbReference type="Pfam" id="PF00583">
    <property type="entry name" value="Acetyltransf_1"/>
    <property type="match status" value="1"/>
</dbReference>
<dbReference type="InterPro" id="IPR000182">
    <property type="entry name" value="GNAT_dom"/>
</dbReference>
<accession>A0ABS7KW53</accession>
<evidence type="ECO:0000313" key="3">
    <source>
        <dbReference type="Proteomes" id="UP001299068"/>
    </source>
</evidence>
<dbReference type="GO" id="GO:0016746">
    <property type="term" value="F:acyltransferase activity"/>
    <property type="evidence" value="ECO:0007669"/>
    <property type="project" value="UniProtKB-KW"/>
</dbReference>
<dbReference type="Gene3D" id="3.40.630.30">
    <property type="match status" value="1"/>
</dbReference>